<dbReference type="InParanoid" id="D2I0H0"/>
<dbReference type="AlphaFoldDB" id="D2I0H0"/>
<keyword evidence="5 8" id="KW-0472">Membrane</keyword>
<proteinExistence type="predicted"/>
<name>D2I0H0_AILME</name>
<dbReference type="Gene3D" id="1.20.1070.10">
    <property type="entry name" value="Rhodopsin 7-helix transmembrane proteins"/>
    <property type="match status" value="1"/>
</dbReference>
<feature type="transmembrane region" description="Helical" evidence="8">
    <location>
        <begin position="28"/>
        <end position="51"/>
    </location>
</feature>
<dbReference type="InterPro" id="IPR000725">
    <property type="entry name" value="Olfact_rcpt"/>
</dbReference>
<evidence type="ECO:0000256" key="7">
    <source>
        <dbReference type="ARBA" id="ARBA00023224"/>
    </source>
</evidence>
<dbReference type="Pfam" id="PF13853">
    <property type="entry name" value="7tm_4"/>
    <property type="match status" value="1"/>
</dbReference>
<evidence type="ECO:0000256" key="5">
    <source>
        <dbReference type="ARBA" id="ARBA00023136"/>
    </source>
</evidence>
<keyword evidence="7" id="KW-0807">Transducer</keyword>
<keyword evidence="2 8" id="KW-0812">Transmembrane</keyword>
<dbReference type="PROSITE" id="PS50262">
    <property type="entry name" value="G_PROTEIN_RECEP_F1_2"/>
    <property type="match status" value="1"/>
</dbReference>
<keyword evidence="3 8" id="KW-1133">Transmembrane helix</keyword>
<comment type="subcellular location">
    <subcellularLocation>
        <location evidence="1">Membrane</location>
        <topology evidence="1">Multi-pass membrane protein</topology>
    </subcellularLocation>
</comment>
<protein>
    <recommendedName>
        <fullName evidence="9">G-protein coupled receptors family 1 profile domain-containing protein</fullName>
    </recommendedName>
</protein>
<reference evidence="10" key="1">
    <citation type="journal article" date="2010" name="Nature">
        <title>The sequence and de novo assembly of the giant panda genome.</title>
        <authorList>
            <person name="Li R."/>
            <person name="Fan W."/>
            <person name="Tian G."/>
            <person name="Zhu H."/>
            <person name="He L."/>
            <person name="Cai J."/>
            <person name="Huang Q."/>
            <person name="Cai Q."/>
            <person name="Li B."/>
            <person name="Bai Y."/>
            <person name="Zhang Z."/>
            <person name="Zhang Y."/>
            <person name="Wang W."/>
            <person name="Li J."/>
            <person name="Wei F."/>
            <person name="Li H."/>
            <person name="Jian M."/>
            <person name="Li J."/>
            <person name="Zhang Z."/>
            <person name="Nielsen R."/>
            <person name="Li D."/>
            <person name="Gu W."/>
            <person name="Yang Z."/>
            <person name="Xuan Z."/>
            <person name="Ryder O.A."/>
            <person name="Leung F.C."/>
            <person name="Zhou Y."/>
            <person name="Cao J."/>
            <person name="Sun X."/>
            <person name="Fu Y."/>
            <person name="Fang X."/>
            <person name="Guo X."/>
            <person name="Wang B."/>
            <person name="Hou R."/>
            <person name="Shen F."/>
            <person name="Mu B."/>
            <person name="Ni P."/>
            <person name="Lin R."/>
            <person name="Qian W."/>
            <person name="Wang G."/>
            <person name="Yu C."/>
            <person name="Nie W."/>
            <person name="Wang J."/>
            <person name="Wu Z."/>
            <person name="Liang H."/>
            <person name="Min J."/>
            <person name="Wu Q."/>
            <person name="Cheng S."/>
            <person name="Ruan J."/>
            <person name="Wang M."/>
            <person name="Shi Z."/>
            <person name="Wen M."/>
            <person name="Liu B."/>
            <person name="Ren X."/>
            <person name="Zheng H."/>
            <person name="Dong D."/>
            <person name="Cook K."/>
            <person name="Shan G."/>
            <person name="Zhang H."/>
            <person name="Kosiol C."/>
            <person name="Xie X."/>
            <person name="Lu Z."/>
            <person name="Zheng H."/>
            <person name="Li Y."/>
            <person name="Steiner C.C."/>
            <person name="Lam T.T."/>
            <person name="Lin S."/>
            <person name="Zhang Q."/>
            <person name="Li G."/>
            <person name="Tian J."/>
            <person name="Gong T."/>
            <person name="Liu H."/>
            <person name="Zhang D."/>
            <person name="Fang L."/>
            <person name="Ye C."/>
            <person name="Zhang J."/>
            <person name="Hu W."/>
            <person name="Xu A."/>
            <person name="Ren Y."/>
            <person name="Zhang G."/>
            <person name="Bruford M.W."/>
            <person name="Li Q."/>
            <person name="Ma L."/>
            <person name="Guo Y."/>
            <person name="An N."/>
            <person name="Hu Y."/>
            <person name="Zheng Y."/>
            <person name="Shi Y."/>
            <person name="Li Z."/>
            <person name="Liu Q."/>
            <person name="Chen Y."/>
            <person name="Zhao J."/>
            <person name="Qu N."/>
            <person name="Zhao S."/>
            <person name="Tian F."/>
            <person name="Wang X."/>
            <person name="Wang H."/>
            <person name="Xu L."/>
            <person name="Liu X."/>
            <person name="Vinar T."/>
            <person name="Wang Y."/>
            <person name="Lam T.W."/>
            <person name="Yiu S.M."/>
            <person name="Liu S."/>
            <person name="Zhang H."/>
            <person name="Li D."/>
            <person name="Huang Y."/>
            <person name="Wang X."/>
            <person name="Yang G."/>
            <person name="Jiang Z."/>
            <person name="Wang J."/>
            <person name="Qin N."/>
            <person name="Li L."/>
            <person name="Li J."/>
            <person name="Bolund L."/>
            <person name="Kristiansen K."/>
            <person name="Wong G.K."/>
            <person name="Olson M."/>
            <person name="Zhang X."/>
            <person name="Li S."/>
            <person name="Yang H."/>
            <person name="Wang J."/>
            <person name="Wang J."/>
        </authorList>
    </citation>
    <scope>NUCLEOTIDE SEQUENCE [LARGE SCALE GENOMIC DNA]</scope>
</reference>
<dbReference type="SUPFAM" id="SSF81321">
    <property type="entry name" value="Family A G protein-coupled receptor-like"/>
    <property type="match status" value="1"/>
</dbReference>
<feature type="domain" description="G-protein coupled receptors family 1 profile" evidence="9">
    <location>
        <begin position="43"/>
        <end position="82"/>
    </location>
</feature>
<sequence>NSMKREKQSSLSQFLLLGLPTWLEQQGVFFALFLGMYLTTALGNLVIILLIRLDSCLHTPRYFFLNHLAFYDNSLSSITVPK</sequence>
<evidence type="ECO:0000256" key="3">
    <source>
        <dbReference type="ARBA" id="ARBA00022989"/>
    </source>
</evidence>
<dbReference type="GO" id="GO:0004984">
    <property type="term" value="F:olfactory receptor activity"/>
    <property type="evidence" value="ECO:0007669"/>
    <property type="project" value="InterPro"/>
</dbReference>
<evidence type="ECO:0000256" key="8">
    <source>
        <dbReference type="SAM" id="Phobius"/>
    </source>
</evidence>
<keyword evidence="4" id="KW-0297">G-protein coupled receptor</keyword>
<feature type="non-terminal residue" evidence="10">
    <location>
        <position position="1"/>
    </location>
</feature>
<dbReference type="PANTHER" id="PTHR48001">
    <property type="entry name" value="OLFACTORY RECEPTOR"/>
    <property type="match status" value="1"/>
</dbReference>
<dbReference type="EMBL" id="GL193890">
    <property type="protein sequence ID" value="EFB17085.1"/>
    <property type="molecule type" value="Genomic_DNA"/>
</dbReference>
<dbReference type="GO" id="GO:0016020">
    <property type="term" value="C:membrane"/>
    <property type="evidence" value="ECO:0007669"/>
    <property type="project" value="UniProtKB-SubCell"/>
</dbReference>
<gene>
    <name evidence="10" type="ORF">PANDA_018657</name>
</gene>
<accession>D2I0H0</accession>
<feature type="non-terminal residue" evidence="10">
    <location>
        <position position="82"/>
    </location>
</feature>
<evidence type="ECO:0000256" key="6">
    <source>
        <dbReference type="ARBA" id="ARBA00023170"/>
    </source>
</evidence>
<organism evidence="10">
    <name type="scientific">Ailuropoda melanoleuca</name>
    <name type="common">Giant panda</name>
    <dbReference type="NCBI Taxonomy" id="9646"/>
    <lineage>
        <taxon>Eukaryota</taxon>
        <taxon>Metazoa</taxon>
        <taxon>Chordata</taxon>
        <taxon>Craniata</taxon>
        <taxon>Vertebrata</taxon>
        <taxon>Euteleostomi</taxon>
        <taxon>Mammalia</taxon>
        <taxon>Eutheria</taxon>
        <taxon>Laurasiatheria</taxon>
        <taxon>Carnivora</taxon>
        <taxon>Caniformia</taxon>
        <taxon>Ursidae</taxon>
        <taxon>Ailuropoda</taxon>
    </lineage>
</organism>
<evidence type="ECO:0000256" key="4">
    <source>
        <dbReference type="ARBA" id="ARBA00023040"/>
    </source>
</evidence>
<keyword evidence="6" id="KW-0675">Receptor</keyword>
<dbReference type="GO" id="GO:0004930">
    <property type="term" value="F:G protein-coupled receptor activity"/>
    <property type="evidence" value="ECO:0007669"/>
    <property type="project" value="UniProtKB-KW"/>
</dbReference>
<dbReference type="InterPro" id="IPR017452">
    <property type="entry name" value="GPCR_Rhodpsn_7TM"/>
</dbReference>
<evidence type="ECO:0000256" key="2">
    <source>
        <dbReference type="ARBA" id="ARBA00022692"/>
    </source>
</evidence>
<evidence type="ECO:0000256" key="1">
    <source>
        <dbReference type="ARBA" id="ARBA00004141"/>
    </source>
</evidence>
<evidence type="ECO:0000259" key="9">
    <source>
        <dbReference type="PROSITE" id="PS50262"/>
    </source>
</evidence>
<evidence type="ECO:0000313" key="10">
    <source>
        <dbReference type="EMBL" id="EFB17085.1"/>
    </source>
</evidence>